<gene>
    <name evidence="2" type="ORF">NRB56_44590</name>
</gene>
<dbReference type="InterPro" id="IPR010982">
    <property type="entry name" value="Lambda_DNA-bd_dom_sf"/>
</dbReference>
<dbReference type="EMBL" id="WEGI01000009">
    <property type="protein sequence ID" value="MQY28874.1"/>
    <property type="molecule type" value="Genomic_DNA"/>
</dbReference>
<evidence type="ECO:0000313" key="2">
    <source>
        <dbReference type="EMBL" id="MQY28874.1"/>
    </source>
</evidence>
<dbReference type="SUPFAM" id="SSF47413">
    <property type="entry name" value="lambda repressor-like DNA-binding domains"/>
    <property type="match status" value="1"/>
</dbReference>
<sequence length="159" mass="17614">MPASNPRIDETARENLSALGAHLRARRKALRVSVTVAAESAGMSRATWHRIERGEASVTVGAYMNAISALGLGLHVTEPESGECPDTEPAAAEPIRLADYPQLRRIAWQLGEFTEVTPQEALNLYERNWRHVDRSAMQAHERDFVQHLVDTWGGGTFLV</sequence>
<evidence type="ECO:0000259" key="1">
    <source>
        <dbReference type="SMART" id="SM00530"/>
    </source>
</evidence>
<keyword evidence="3" id="KW-1185">Reference proteome</keyword>
<dbReference type="InterPro" id="IPR001387">
    <property type="entry name" value="Cro/C1-type_HTH"/>
</dbReference>
<dbReference type="AlphaFoldDB" id="A0A7K0DVM7"/>
<dbReference type="Gene3D" id="1.10.260.40">
    <property type="entry name" value="lambda repressor-like DNA-binding domains"/>
    <property type="match status" value="1"/>
</dbReference>
<evidence type="ECO:0000313" key="3">
    <source>
        <dbReference type="Proteomes" id="UP000431401"/>
    </source>
</evidence>
<reference evidence="2 3" key="1">
    <citation type="submission" date="2019-10" db="EMBL/GenBank/DDBJ databases">
        <title>Nocardia macrotermitis sp. nov. and Nocardia aurantia sp. nov., isolated from the gut of fungus growing-termite Macrotermes natalensis.</title>
        <authorList>
            <person name="Benndorf R."/>
            <person name="Schwitalla J."/>
            <person name="Martin K."/>
            <person name="De Beer W."/>
            <person name="Kaster A.-K."/>
            <person name="Vollmers J."/>
            <person name="Poulsen M."/>
            <person name="Beemelmanns C."/>
        </authorList>
    </citation>
    <scope>NUCLEOTIDE SEQUENCE [LARGE SCALE GENOMIC DNA]</scope>
    <source>
        <strain evidence="2 3">RB56</strain>
    </source>
</reference>
<comment type="caution">
    <text evidence="2">The sequence shown here is derived from an EMBL/GenBank/DDBJ whole genome shotgun (WGS) entry which is preliminary data.</text>
</comment>
<proteinExistence type="predicted"/>
<name>A0A7K0DVM7_9NOCA</name>
<dbReference type="Pfam" id="PF13560">
    <property type="entry name" value="HTH_31"/>
    <property type="match status" value="1"/>
</dbReference>
<feature type="domain" description="HTH cro/C1-type" evidence="1">
    <location>
        <begin position="22"/>
        <end position="77"/>
    </location>
</feature>
<dbReference type="RefSeq" id="WP_153345109.1">
    <property type="nucleotide sequence ID" value="NZ_WEGI01000009.1"/>
</dbReference>
<accession>A0A7K0DVM7</accession>
<organism evidence="2 3">
    <name type="scientific">Nocardia aurantia</name>
    <dbReference type="NCBI Taxonomy" id="2585199"/>
    <lineage>
        <taxon>Bacteria</taxon>
        <taxon>Bacillati</taxon>
        <taxon>Actinomycetota</taxon>
        <taxon>Actinomycetes</taxon>
        <taxon>Mycobacteriales</taxon>
        <taxon>Nocardiaceae</taxon>
        <taxon>Nocardia</taxon>
    </lineage>
</organism>
<dbReference type="GO" id="GO:0003677">
    <property type="term" value="F:DNA binding"/>
    <property type="evidence" value="ECO:0007669"/>
    <property type="project" value="InterPro"/>
</dbReference>
<protein>
    <recommendedName>
        <fullName evidence="1">HTH cro/C1-type domain-containing protein</fullName>
    </recommendedName>
</protein>
<dbReference type="SMART" id="SM00530">
    <property type="entry name" value="HTH_XRE"/>
    <property type="match status" value="1"/>
</dbReference>
<dbReference type="CDD" id="cd00093">
    <property type="entry name" value="HTH_XRE"/>
    <property type="match status" value="1"/>
</dbReference>
<dbReference type="OrthoDB" id="5422231at2"/>
<dbReference type="Proteomes" id="UP000431401">
    <property type="component" value="Unassembled WGS sequence"/>
</dbReference>